<protein>
    <submittedName>
        <fullName evidence="1">Uncharacterized protein</fullName>
    </submittedName>
</protein>
<evidence type="ECO:0000313" key="1">
    <source>
        <dbReference type="EMBL" id="KAH9474159.1"/>
    </source>
</evidence>
<proteinExistence type="predicted"/>
<accession>A0ACB8GEX1</accession>
<reference evidence="1" key="1">
    <citation type="submission" date="2021-10" db="EMBL/GenBank/DDBJ databases">
        <title>Psilocybe cubensis genome.</title>
        <authorList>
            <person name="Mckernan K.J."/>
            <person name="Crawford S."/>
            <person name="Trippe A."/>
            <person name="Kane L.T."/>
            <person name="Mclaughlin S."/>
        </authorList>
    </citation>
    <scope>NUCLEOTIDE SEQUENCE</scope>
    <source>
        <strain evidence="1">MGC-MH-2018</strain>
    </source>
</reference>
<name>A0ACB8GEX1_PSICU</name>
<gene>
    <name evidence="1" type="ORF">JR316_0013540</name>
</gene>
<sequence length="368" mass="41651">MQYSQTSRREGGPANKYSPDSDAAVDQTETWYKEMVGYVNFDDESESESGSLNDSAGPSHSTITACVHSQDLSSDSSEEGLEEIEGRRRPVVDSQLRSKDMNNTSTDFPNLCQPTIHTPWHNYTHYPYDSYYHASYRSFGATFIPSVQFATSSSLFVPPESSLENSKAKQGTHQLSKVGRRKRTPSKCVTKRVSGGTGRLSREEEDSLPSREYTENVIRDILNIPPDVAIKDAWPTAVTPWVPYGKVNALMLVLCCSENTRATVKEIQKLLVDKYPALKSTPSNHGWRRTLCGYLSHLPQFRRIEREGNKGDYWVLNYFYTIKDLRKAVLPMMFAIHFNFIIKHTMDMFGGAFTLQSLPEVVNEQSVK</sequence>
<evidence type="ECO:0000313" key="2">
    <source>
        <dbReference type="Proteomes" id="UP000664032"/>
    </source>
</evidence>
<comment type="caution">
    <text evidence="1">The sequence shown here is derived from an EMBL/GenBank/DDBJ whole genome shotgun (WGS) entry which is preliminary data.</text>
</comment>
<dbReference type="EMBL" id="JAFIQS020000019">
    <property type="protein sequence ID" value="KAH9474159.1"/>
    <property type="molecule type" value="Genomic_DNA"/>
</dbReference>
<organism evidence="1 2">
    <name type="scientific">Psilocybe cubensis</name>
    <name type="common">Psychedelic mushroom</name>
    <name type="synonym">Stropharia cubensis</name>
    <dbReference type="NCBI Taxonomy" id="181762"/>
    <lineage>
        <taxon>Eukaryota</taxon>
        <taxon>Fungi</taxon>
        <taxon>Dikarya</taxon>
        <taxon>Basidiomycota</taxon>
        <taxon>Agaricomycotina</taxon>
        <taxon>Agaricomycetes</taxon>
        <taxon>Agaricomycetidae</taxon>
        <taxon>Agaricales</taxon>
        <taxon>Agaricineae</taxon>
        <taxon>Strophariaceae</taxon>
        <taxon>Psilocybe</taxon>
    </lineage>
</organism>
<keyword evidence="2" id="KW-1185">Reference proteome</keyword>
<dbReference type="Proteomes" id="UP000664032">
    <property type="component" value="Unassembled WGS sequence"/>
</dbReference>